<dbReference type="InterPro" id="IPR036049">
    <property type="entry name" value="Ribosomal_uL29_sf"/>
</dbReference>
<dbReference type="RefSeq" id="WP_069657644.1">
    <property type="nucleotide sequence ID" value="NZ_MIJF01000089.1"/>
</dbReference>
<evidence type="ECO:0000256" key="4">
    <source>
        <dbReference type="ARBA" id="ARBA00035204"/>
    </source>
</evidence>
<dbReference type="NCBIfam" id="TIGR00012">
    <property type="entry name" value="L29"/>
    <property type="match status" value="1"/>
</dbReference>
<dbReference type="GO" id="GO:0006412">
    <property type="term" value="P:translation"/>
    <property type="evidence" value="ECO:0007669"/>
    <property type="project" value="UniProtKB-UniRule"/>
</dbReference>
<keyword evidence="7" id="KW-1185">Reference proteome</keyword>
<accession>A0A1D2YS10</accession>
<comment type="caution">
    <text evidence="6">The sequence shown here is derived from an EMBL/GenBank/DDBJ whole genome shotgun (WGS) entry which is preliminary data.</text>
</comment>
<proteinExistence type="inferred from homology"/>
<dbReference type="AlphaFoldDB" id="A0A1D2YS10"/>
<dbReference type="PANTHER" id="PTHR10916:SF0">
    <property type="entry name" value="LARGE RIBOSOMAL SUBUNIT PROTEIN UL29C"/>
    <property type="match status" value="1"/>
</dbReference>
<evidence type="ECO:0000256" key="2">
    <source>
        <dbReference type="ARBA" id="ARBA00022980"/>
    </source>
</evidence>
<dbReference type="STRING" id="337097.BHF71_04540"/>
<dbReference type="EMBL" id="MIJF01000089">
    <property type="protein sequence ID" value="OEF96425.1"/>
    <property type="molecule type" value="Genomic_DNA"/>
</dbReference>
<dbReference type="GO" id="GO:0022625">
    <property type="term" value="C:cytosolic large ribosomal subunit"/>
    <property type="evidence" value="ECO:0007669"/>
    <property type="project" value="TreeGrafter"/>
</dbReference>
<evidence type="ECO:0000256" key="3">
    <source>
        <dbReference type="ARBA" id="ARBA00023274"/>
    </source>
</evidence>
<evidence type="ECO:0000256" key="5">
    <source>
        <dbReference type="HAMAP-Rule" id="MF_00374"/>
    </source>
</evidence>
<keyword evidence="2 5" id="KW-0689">Ribosomal protein</keyword>
<dbReference type="InterPro" id="IPR050063">
    <property type="entry name" value="Ribosomal_protein_uL29"/>
</dbReference>
<evidence type="ECO:0000313" key="7">
    <source>
        <dbReference type="Proteomes" id="UP000243739"/>
    </source>
</evidence>
<dbReference type="GO" id="GO:0003735">
    <property type="term" value="F:structural constituent of ribosome"/>
    <property type="evidence" value="ECO:0007669"/>
    <property type="project" value="InterPro"/>
</dbReference>
<keyword evidence="3 5" id="KW-0687">Ribonucleoprotein</keyword>
<sequence>MKANELRNMTTAEIEQKINSLKEELFNLRFQLATGQLENTARIKEVRKGIARAKTVLRERELGINK</sequence>
<dbReference type="Gene3D" id="1.10.287.310">
    <property type="match status" value="1"/>
</dbReference>
<dbReference type="OrthoDB" id="9815192at2"/>
<dbReference type="SUPFAM" id="SSF46561">
    <property type="entry name" value="Ribosomal protein L29 (L29p)"/>
    <property type="match status" value="1"/>
</dbReference>
<organism evidence="6 7">
    <name type="scientific">Vulcanibacillus modesticaldus</name>
    <dbReference type="NCBI Taxonomy" id="337097"/>
    <lineage>
        <taxon>Bacteria</taxon>
        <taxon>Bacillati</taxon>
        <taxon>Bacillota</taxon>
        <taxon>Bacilli</taxon>
        <taxon>Bacillales</taxon>
        <taxon>Bacillaceae</taxon>
        <taxon>Vulcanibacillus</taxon>
    </lineage>
</organism>
<dbReference type="Proteomes" id="UP000243739">
    <property type="component" value="Unassembled WGS sequence"/>
</dbReference>
<reference evidence="6 7" key="1">
    <citation type="submission" date="2016-09" db="EMBL/GenBank/DDBJ databases">
        <title>Draft genome sequence for the type strain of Vulcanibacillus modesticaldus BR, a strictly anaerobic, moderately thermophilic, and nitrate-reducing bacterium from deep sea-hydrothermal vents of the Mid-Atlantic Ridge.</title>
        <authorList>
            <person name="Abin C.A."/>
            <person name="Hollibaugh J.T."/>
        </authorList>
    </citation>
    <scope>NUCLEOTIDE SEQUENCE [LARGE SCALE GENOMIC DNA]</scope>
    <source>
        <strain evidence="6 7">BR</strain>
    </source>
</reference>
<dbReference type="InterPro" id="IPR001854">
    <property type="entry name" value="Ribosomal_uL29"/>
</dbReference>
<dbReference type="FunFam" id="1.10.287.310:FF:000001">
    <property type="entry name" value="50S ribosomal protein L29"/>
    <property type="match status" value="1"/>
</dbReference>
<dbReference type="HAMAP" id="MF_00374">
    <property type="entry name" value="Ribosomal_uL29"/>
    <property type="match status" value="1"/>
</dbReference>
<dbReference type="CDD" id="cd00427">
    <property type="entry name" value="Ribosomal_L29_HIP"/>
    <property type="match status" value="1"/>
</dbReference>
<protein>
    <recommendedName>
        <fullName evidence="4 5">Large ribosomal subunit protein uL29</fullName>
    </recommendedName>
</protein>
<evidence type="ECO:0000313" key="6">
    <source>
        <dbReference type="EMBL" id="OEF96425.1"/>
    </source>
</evidence>
<dbReference type="PANTHER" id="PTHR10916">
    <property type="entry name" value="60S RIBOSOMAL PROTEIN L35/50S RIBOSOMAL PROTEIN L29"/>
    <property type="match status" value="1"/>
</dbReference>
<name>A0A1D2YS10_9BACI</name>
<gene>
    <name evidence="5" type="primary">rpmC</name>
    <name evidence="6" type="ORF">BHF71_04540</name>
</gene>
<dbReference type="Pfam" id="PF00831">
    <property type="entry name" value="Ribosomal_L29"/>
    <property type="match status" value="1"/>
</dbReference>
<comment type="similarity">
    <text evidence="1 5">Belongs to the universal ribosomal protein uL29 family.</text>
</comment>
<evidence type="ECO:0000256" key="1">
    <source>
        <dbReference type="ARBA" id="ARBA00009254"/>
    </source>
</evidence>